<dbReference type="Proteomes" id="UP000175989">
    <property type="component" value="Unassembled WGS sequence"/>
</dbReference>
<proteinExistence type="predicted"/>
<dbReference type="Pfam" id="PF04248">
    <property type="entry name" value="NTP_transf_9"/>
    <property type="match status" value="1"/>
</dbReference>
<accession>A0A1E7X653</accession>
<comment type="caution">
    <text evidence="2">The sequence shown here is derived from an EMBL/GenBank/DDBJ whole genome shotgun (WGS) entry which is preliminary data.</text>
</comment>
<dbReference type="PANTHER" id="PTHR34310:SF5">
    <property type="entry name" value="DUF427 DOMAIN PROTEIN (AFU_ORTHOLOGUE AFUA_3G02220)"/>
    <property type="match status" value="1"/>
</dbReference>
<dbReference type="RefSeq" id="WP_070246459.1">
    <property type="nucleotide sequence ID" value="NZ_LROM01000048.1"/>
</dbReference>
<sequence>MPTATLNGVVIAQAADDEVVIVENNVYFPRSAVNPDYLQPSSHTSRCPWKGLASYYTVSADGHTSENAAWYYPAPFEAAKEIQDRIAFWRGVEVQR</sequence>
<dbReference type="AlphaFoldDB" id="A0A1E7X653"/>
<dbReference type="InterPro" id="IPR038694">
    <property type="entry name" value="DUF427_sf"/>
</dbReference>
<dbReference type="Gene3D" id="2.170.150.40">
    <property type="entry name" value="Domain of unknown function (DUF427)"/>
    <property type="match status" value="1"/>
</dbReference>
<evidence type="ECO:0000313" key="3">
    <source>
        <dbReference type="Proteomes" id="UP000175989"/>
    </source>
</evidence>
<feature type="domain" description="DUF427" evidence="1">
    <location>
        <begin position="4"/>
        <end position="90"/>
    </location>
</feature>
<dbReference type="PATRIC" id="fig|762836.4.peg.756"/>
<name>A0A1E7X653_9BURK</name>
<reference evidence="3" key="1">
    <citation type="journal article" date="2016" name="Front. Microbiol.">
        <title>Molecular Keys to the Janthinobacterium and Duganella spp. Interaction with the Plant Pathogen Fusarium graminearum.</title>
        <authorList>
            <person name="Haack F.S."/>
            <person name="Poehlein A."/>
            <person name="Kroger C."/>
            <person name="Voigt C.A."/>
            <person name="Piepenbring M."/>
            <person name="Bode H.B."/>
            <person name="Daniel R."/>
            <person name="Schafer W."/>
            <person name="Streit W.R."/>
        </authorList>
    </citation>
    <scope>NUCLEOTIDE SEQUENCE [LARGE SCALE GENOMIC DNA]</scope>
    <source>
        <strain evidence="3">T54</strain>
    </source>
</reference>
<dbReference type="PANTHER" id="PTHR34310">
    <property type="entry name" value="DUF427 DOMAIN PROTEIN (AFU_ORTHOLOGUE AFUA_3G02220)"/>
    <property type="match status" value="1"/>
</dbReference>
<organism evidence="2 3">
    <name type="scientific">Duganella phyllosphaerae</name>
    <dbReference type="NCBI Taxonomy" id="762836"/>
    <lineage>
        <taxon>Bacteria</taxon>
        <taxon>Pseudomonadati</taxon>
        <taxon>Pseudomonadota</taxon>
        <taxon>Betaproteobacteria</taxon>
        <taxon>Burkholderiales</taxon>
        <taxon>Oxalobacteraceae</taxon>
        <taxon>Telluria group</taxon>
        <taxon>Duganella</taxon>
    </lineage>
</organism>
<dbReference type="InterPro" id="IPR007361">
    <property type="entry name" value="DUF427"/>
</dbReference>
<gene>
    <name evidence="2" type="ORF">DUPY_07140</name>
</gene>
<evidence type="ECO:0000313" key="2">
    <source>
        <dbReference type="EMBL" id="OFA08457.1"/>
    </source>
</evidence>
<dbReference type="EMBL" id="LROM01000048">
    <property type="protein sequence ID" value="OFA08457.1"/>
    <property type="molecule type" value="Genomic_DNA"/>
</dbReference>
<dbReference type="OrthoDB" id="4565346at2"/>
<evidence type="ECO:0000259" key="1">
    <source>
        <dbReference type="Pfam" id="PF04248"/>
    </source>
</evidence>
<keyword evidence="3" id="KW-1185">Reference proteome</keyword>
<protein>
    <recommendedName>
        <fullName evidence="1">DUF427 domain-containing protein</fullName>
    </recommendedName>
</protein>